<evidence type="ECO:0000256" key="1">
    <source>
        <dbReference type="SAM" id="MobiDB-lite"/>
    </source>
</evidence>
<gene>
    <name evidence="2" type="ORF">BDY21DRAFT_417947</name>
</gene>
<feature type="region of interest" description="Disordered" evidence="1">
    <location>
        <begin position="150"/>
        <end position="216"/>
    </location>
</feature>
<sequence length="334" mass="35315">MDVKGCSGGGRMTYEQRLVTGRDAYAGRGGELIAPRFPSPGAVQLGAGPTGGPNAGMGRRKNRKGTWRGARREWADGKPSTRGVWSAARGASKGRRVWSVVDLGGNRKNSRYGAGRGQAPRPYAPAVAASPRAWGWPPGWRSGPLAPLKWSSRSGSAHDGHDSTGQGGACGVPSPRRARGEFIKALRRPAPGRGPCAPAAARPASRTSFASTSRPAGPSVVVARCTCKARPEPTPPPPPPPPTITDGRRHRRWLLEPRPQLEYGQPASATLLGYACVPRTAMYLGTSSPALQSTCNGYSRLFGQLESPHAMGRQADQASRRPRHSFPLATPACI</sequence>
<organism evidence="2 3">
    <name type="scientific">Lineolata rhizophorae</name>
    <dbReference type="NCBI Taxonomy" id="578093"/>
    <lineage>
        <taxon>Eukaryota</taxon>
        <taxon>Fungi</taxon>
        <taxon>Dikarya</taxon>
        <taxon>Ascomycota</taxon>
        <taxon>Pezizomycotina</taxon>
        <taxon>Dothideomycetes</taxon>
        <taxon>Dothideomycetes incertae sedis</taxon>
        <taxon>Lineolatales</taxon>
        <taxon>Lineolataceae</taxon>
        <taxon>Lineolata</taxon>
    </lineage>
</organism>
<feature type="compositionally biased region" description="Pro residues" evidence="1">
    <location>
        <begin position="232"/>
        <end position="243"/>
    </location>
</feature>
<evidence type="ECO:0000313" key="3">
    <source>
        <dbReference type="Proteomes" id="UP000799766"/>
    </source>
</evidence>
<feature type="region of interest" description="Disordered" evidence="1">
    <location>
        <begin position="228"/>
        <end position="248"/>
    </location>
</feature>
<accession>A0A6A6PDV0</accession>
<reference evidence="2" key="1">
    <citation type="journal article" date="2020" name="Stud. Mycol.">
        <title>101 Dothideomycetes genomes: a test case for predicting lifestyles and emergence of pathogens.</title>
        <authorList>
            <person name="Haridas S."/>
            <person name="Albert R."/>
            <person name="Binder M."/>
            <person name="Bloem J."/>
            <person name="Labutti K."/>
            <person name="Salamov A."/>
            <person name="Andreopoulos B."/>
            <person name="Baker S."/>
            <person name="Barry K."/>
            <person name="Bills G."/>
            <person name="Bluhm B."/>
            <person name="Cannon C."/>
            <person name="Castanera R."/>
            <person name="Culley D."/>
            <person name="Daum C."/>
            <person name="Ezra D."/>
            <person name="Gonzalez J."/>
            <person name="Henrissat B."/>
            <person name="Kuo A."/>
            <person name="Liang C."/>
            <person name="Lipzen A."/>
            <person name="Lutzoni F."/>
            <person name="Magnuson J."/>
            <person name="Mondo S."/>
            <person name="Nolan M."/>
            <person name="Ohm R."/>
            <person name="Pangilinan J."/>
            <person name="Park H.-J."/>
            <person name="Ramirez L."/>
            <person name="Alfaro M."/>
            <person name="Sun H."/>
            <person name="Tritt A."/>
            <person name="Yoshinaga Y."/>
            <person name="Zwiers L.-H."/>
            <person name="Turgeon B."/>
            <person name="Goodwin S."/>
            <person name="Spatafora J."/>
            <person name="Crous P."/>
            <person name="Grigoriev I."/>
        </authorList>
    </citation>
    <scope>NUCLEOTIDE SEQUENCE</scope>
    <source>
        <strain evidence="2">ATCC 16933</strain>
    </source>
</reference>
<proteinExistence type="predicted"/>
<name>A0A6A6PDV0_9PEZI</name>
<feature type="compositionally biased region" description="Low complexity" evidence="1">
    <location>
        <begin position="188"/>
        <end position="216"/>
    </location>
</feature>
<dbReference type="AlphaFoldDB" id="A0A6A6PDV0"/>
<protein>
    <submittedName>
        <fullName evidence="2">Uncharacterized protein</fullName>
    </submittedName>
</protein>
<keyword evidence="3" id="KW-1185">Reference proteome</keyword>
<dbReference type="Proteomes" id="UP000799766">
    <property type="component" value="Unassembled WGS sequence"/>
</dbReference>
<feature type="region of interest" description="Disordered" evidence="1">
    <location>
        <begin position="36"/>
        <end position="86"/>
    </location>
</feature>
<dbReference type="EMBL" id="MU001670">
    <property type="protein sequence ID" value="KAF2461937.1"/>
    <property type="molecule type" value="Genomic_DNA"/>
</dbReference>
<evidence type="ECO:0000313" key="2">
    <source>
        <dbReference type="EMBL" id="KAF2461937.1"/>
    </source>
</evidence>